<dbReference type="Proteomes" id="UP000708298">
    <property type="component" value="Unassembled WGS sequence"/>
</dbReference>
<dbReference type="PANTHER" id="PTHR35936">
    <property type="entry name" value="MEMBRANE-BOUND LYTIC MUREIN TRANSGLYCOSYLASE F"/>
    <property type="match status" value="1"/>
</dbReference>
<name>A0A963YU14_9PROT</name>
<proteinExistence type="predicted"/>
<dbReference type="EMBL" id="JAESVB010000010">
    <property type="protein sequence ID" value="MCB8877045.1"/>
    <property type="molecule type" value="Genomic_DNA"/>
</dbReference>
<keyword evidence="5" id="KW-1185">Reference proteome</keyword>
<dbReference type="InterPro" id="IPR001320">
    <property type="entry name" value="Iontro_rcpt_C"/>
</dbReference>
<feature type="domain" description="Ionotropic glutamate receptor C-terminal" evidence="3">
    <location>
        <begin position="37"/>
        <end position="265"/>
    </location>
</feature>
<sequence>MDRRSLLLGAGAATLAGLAGTRMARADALADAKKRGTLIIGMEAAYVPYESFQNGKIVGYDCDVATALCDKIGVKPQFVDTAWAGIIPALYAGKFDCIISAMTITTARAQKVAFSMPYADASNVVLARADDSSITSAADLAGKPIGVQLGSAAATVTQAYDATLKTDGKPGFSDIKQYDHYPEAYQDLANKRTDGVVNSISSLMVVMKAAPGQFKIVEGLSTVKAYFGMAFRQDDTALRDLANTTLAGMKADGSLAKLQDKWFGGTMVTPNTIPAVLP</sequence>
<evidence type="ECO:0000259" key="2">
    <source>
        <dbReference type="SMART" id="SM00062"/>
    </source>
</evidence>
<dbReference type="RefSeq" id="WP_227322702.1">
    <property type="nucleotide sequence ID" value="NZ_JAESVB010000010.1"/>
</dbReference>
<dbReference type="GO" id="GO:0015276">
    <property type="term" value="F:ligand-gated monoatomic ion channel activity"/>
    <property type="evidence" value="ECO:0007669"/>
    <property type="project" value="InterPro"/>
</dbReference>
<evidence type="ECO:0000313" key="5">
    <source>
        <dbReference type="Proteomes" id="UP000708298"/>
    </source>
</evidence>
<dbReference type="SMART" id="SM00062">
    <property type="entry name" value="PBPb"/>
    <property type="match status" value="1"/>
</dbReference>
<keyword evidence="1" id="KW-0732">Signal</keyword>
<accession>A0A963YU14</accession>
<evidence type="ECO:0000256" key="1">
    <source>
        <dbReference type="ARBA" id="ARBA00022729"/>
    </source>
</evidence>
<dbReference type="GO" id="GO:0016020">
    <property type="term" value="C:membrane"/>
    <property type="evidence" value="ECO:0007669"/>
    <property type="project" value="InterPro"/>
</dbReference>
<dbReference type="PROSITE" id="PS51318">
    <property type="entry name" value="TAT"/>
    <property type="match status" value="1"/>
</dbReference>
<protein>
    <submittedName>
        <fullName evidence="4">Transporter substrate-binding domain-containing protein</fullName>
    </submittedName>
</protein>
<reference evidence="4" key="2">
    <citation type="submission" date="2021-01" db="EMBL/GenBank/DDBJ databases">
        <authorList>
            <person name="Mieszkin S."/>
            <person name="Pouder E."/>
            <person name="Alain K."/>
        </authorList>
    </citation>
    <scope>NUCLEOTIDE SEQUENCE</scope>
    <source>
        <strain evidence="4">HW T2.11</strain>
    </source>
</reference>
<reference evidence="4" key="1">
    <citation type="journal article" date="2021" name="Microorganisms">
        <title>Acidisoma silvae sp. nov. and Acidisomacellulosilytica sp. nov., Two Acidophilic Bacteria Isolated from Decaying Wood, Hydrolyzing Cellulose and Producing Poly-3-hydroxybutyrate.</title>
        <authorList>
            <person name="Mieszkin S."/>
            <person name="Pouder E."/>
            <person name="Uroz S."/>
            <person name="Simon-Colin C."/>
            <person name="Alain K."/>
        </authorList>
    </citation>
    <scope>NUCLEOTIDE SEQUENCE</scope>
    <source>
        <strain evidence="4">HW T2.11</strain>
    </source>
</reference>
<dbReference type="SMART" id="SM00079">
    <property type="entry name" value="PBPe"/>
    <property type="match status" value="1"/>
</dbReference>
<feature type="domain" description="Solute-binding protein family 3/N-terminal" evidence="2">
    <location>
        <begin position="37"/>
        <end position="266"/>
    </location>
</feature>
<dbReference type="SUPFAM" id="SSF53850">
    <property type="entry name" value="Periplasmic binding protein-like II"/>
    <property type="match status" value="1"/>
</dbReference>
<evidence type="ECO:0000313" key="4">
    <source>
        <dbReference type="EMBL" id="MCB8877045.1"/>
    </source>
</evidence>
<organism evidence="4 5">
    <name type="scientific">Acidisoma silvae</name>
    <dbReference type="NCBI Taxonomy" id="2802396"/>
    <lineage>
        <taxon>Bacteria</taxon>
        <taxon>Pseudomonadati</taxon>
        <taxon>Pseudomonadota</taxon>
        <taxon>Alphaproteobacteria</taxon>
        <taxon>Acetobacterales</taxon>
        <taxon>Acidocellaceae</taxon>
        <taxon>Acidisoma</taxon>
    </lineage>
</organism>
<dbReference type="InterPro" id="IPR001638">
    <property type="entry name" value="Solute-binding_3/MltF_N"/>
</dbReference>
<dbReference type="PANTHER" id="PTHR35936:SF38">
    <property type="entry name" value="GLUTAMINE-BINDING PERIPLASMIC PROTEIN"/>
    <property type="match status" value="1"/>
</dbReference>
<dbReference type="InterPro" id="IPR006311">
    <property type="entry name" value="TAT_signal"/>
</dbReference>
<dbReference type="Pfam" id="PF00497">
    <property type="entry name" value="SBP_bac_3"/>
    <property type="match status" value="1"/>
</dbReference>
<gene>
    <name evidence="4" type="ORF">ASILVAE211_17760</name>
</gene>
<evidence type="ECO:0000259" key="3">
    <source>
        <dbReference type="SMART" id="SM00079"/>
    </source>
</evidence>
<dbReference type="AlphaFoldDB" id="A0A963YU14"/>
<dbReference type="Gene3D" id="3.40.190.10">
    <property type="entry name" value="Periplasmic binding protein-like II"/>
    <property type="match status" value="2"/>
</dbReference>
<comment type="caution">
    <text evidence="4">The sequence shown here is derived from an EMBL/GenBank/DDBJ whole genome shotgun (WGS) entry which is preliminary data.</text>
</comment>